<dbReference type="AlphaFoldDB" id="A0A5B2XHZ9"/>
<dbReference type="SUPFAM" id="SSF48452">
    <property type="entry name" value="TPR-like"/>
    <property type="match status" value="1"/>
</dbReference>
<dbReference type="SUPFAM" id="SSF46894">
    <property type="entry name" value="C-terminal effector domain of the bipartite response regulators"/>
    <property type="match status" value="1"/>
</dbReference>
<evidence type="ECO:0000259" key="3">
    <source>
        <dbReference type="PROSITE" id="PS50043"/>
    </source>
</evidence>
<dbReference type="Gene3D" id="1.25.40.10">
    <property type="entry name" value="Tetratricopeptide repeat domain"/>
    <property type="match status" value="1"/>
</dbReference>
<reference evidence="4 5" key="1">
    <citation type="submission" date="2019-09" db="EMBL/GenBank/DDBJ databases">
        <title>Goodfellowia gen. nov., a new genus of the Pseudonocardineae related to Actinoalloteichus, containing Goodfellowia coeruleoviolacea gen. nov., comb. nov. gen. nov., comb. nov.</title>
        <authorList>
            <person name="Labeda D."/>
        </authorList>
    </citation>
    <scope>NUCLEOTIDE SEQUENCE [LARGE SCALE GENOMIC DNA]</scope>
    <source>
        <strain evidence="4 5">AN110305</strain>
    </source>
</reference>
<dbReference type="GO" id="GO:0005524">
    <property type="term" value="F:ATP binding"/>
    <property type="evidence" value="ECO:0007669"/>
    <property type="project" value="UniProtKB-KW"/>
</dbReference>
<dbReference type="InterPro" id="IPR041664">
    <property type="entry name" value="AAA_16"/>
</dbReference>
<keyword evidence="5" id="KW-1185">Reference proteome</keyword>
<proteinExistence type="predicted"/>
<dbReference type="EMBL" id="VUOB01000019">
    <property type="protein sequence ID" value="KAA2263043.1"/>
    <property type="molecule type" value="Genomic_DNA"/>
</dbReference>
<dbReference type="PANTHER" id="PTHR16305">
    <property type="entry name" value="TESTICULAR SOLUBLE ADENYLYL CYCLASE"/>
    <property type="match status" value="1"/>
</dbReference>
<dbReference type="InterPro" id="IPR016032">
    <property type="entry name" value="Sig_transdc_resp-reg_C-effctor"/>
</dbReference>
<dbReference type="PANTHER" id="PTHR16305:SF35">
    <property type="entry name" value="TRANSCRIPTIONAL ACTIVATOR DOMAIN"/>
    <property type="match status" value="1"/>
</dbReference>
<comment type="caution">
    <text evidence="4">The sequence shown here is derived from an EMBL/GenBank/DDBJ whole genome shotgun (WGS) entry which is preliminary data.</text>
</comment>
<dbReference type="GO" id="GO:0003677">
    <property type="term" value="F:DNA binding"/>
    <property type="evidence" value="ECO:0007669"/>
    <property type="project" value="InterPro"/>
</dbReference>
<dbReference type="CDD" id="cd06170">
    <property type="entry name" value="LuxR_C_like"/>
    <property type="match status" value="1"/>
</dbReference>
<dbReference type="Gene3D" id="1.10.10.10">
    <property type="entry name" value="Winged helix-like DNA-binding domain superfamily/Winged helix DNA-binding domain"/>
    <property type="match status" value="1"/>
</dbReference>
<feature type="domain" description="HTH luxR-type" evidence="3">
    <location>
        <begin position="897"/>
        <end position="962"/>
    </location>
</feature>
<dbReference type="InterPro" id="IPR036388">
    <property type="entry name" value="WH-like_DNA-bd_sf"/>
</dbReference>
<reference evidence="4 5" key="2">
    <citation type="submission" date="2019-09" db="EMBL/GenBank/DDBJ databases">
        <authorList>
            <person name="Jin C."/>
        </authorList>
    </citation>
    <scope>NUCLEOTIDE SEQUENCE [LARGE SCALE GENOMIC DNA]</scope>
    <source>
        <strain evidence="4 5">AN110305</strain>
    </source>
</reference>
<dbReference type="GO" id="GO:0006355">
    <property type="term" value="P:regulation of DNA-templated transcription"/>
    <property type="evidence" value="ECO:0007669"/>
    <property type="project" value="InterPro"/>
</dbReference>
<evidence type="ECO:0000313" key="5">
    <source>
        <dbReference type="Proteomes" id="UP000323454"/>
    </source>
</evidence>
<dbReference type="GO" id="GO:0004016">
    <property type="term" value="F:adenylate cyclase activity"/>
    <property type="evidence" value="ECO:0007669"/>
    <property type="project" value="TreeGrafter"/>
</dbReference>
<name>A0A5B2XHZ9_9PSEU</name>
<accession>A0A5B2XHZ9</accession>
<dbReference type="OrthoDB" id="5476461at2"/>
<organism evidence="4 5">
    <name type="scientific">Solihabitans fulvus</name>
    <dbReference type="NCBI Taxonomy" id="1892852"/>
    <lineage>
        <taxon>Bacteria</taxon>
        <taxon>Bacillati</taxon>
        <taxon>Actinomycetota</taxon>
        <taxon>Actinomycetes</taxon>
        <taxon>Pseudonocardiales</taxon>
        <taxon>Pseudonocardiaceae</taxon>
        <taxon>Solihabitans</taxon>
    </lineage>
</organism>
<dbReference type="Pfam" id="PF00196">
    <property type="entry name" value="GerE"/>
    <property type="match status" value="1"/>
</dbReference>
<evidence type="ECO:0000256" key="2">
    <source>
        <dbReference type="ARBA" id="ARBA00022840"/>
    </source>
</evidence>
<dbReference type="InterPro" id="IPR000792">
    <property type="entry name" value="Tscrpt_reg_LuxR_C"/>
</dbReference>
<protein>
    <submittedName>
        <fullName evidence="4">AAA family ATPase</fullName>
    </submittedName>
</protein>
<dbReference type="InterPro" id="IPR027417">
    <property type="entry name" value="P-loop_NTPase"/>
</dbReference>
<dbReference type="Pfam" id="PF13191">
    <property type="entry name" value="AAA_16"/>
    <property type="match status" value="1"/>
</dbReference>
<dbReference type="Proteomes" id="UP000323454">
    <property type="component" value="Unassembled WGS sequence"/>
</dbReference>
<sequence length="966" mass="100621">MPAGGAGAAYDAGVGNPIFVARAAELAALAEAYRRAEAEGPAVVLVGGEAGIGKSRLVAEFTSGLPGDAVVVLGGCLELGADGLPYAPFVAALRALVGEVGAARAAALLPAGGRRGLAHLLPALGDPEDEPGRGHGRARLFDDVLTLVEGAADGRVLVLVLEDLHWADPSSRELLVFLVRNLTRRGVLVIGTYRSGDLDDELRPVLSSLTRAPNVRLVEPAGLGRLDVAAVLAARLGGEPAPALVDEVHRRSQGNPLFVEALADAGPSTPAPLRDLLLAGVRGLPEPSREVLRAASVAGQRVGHALLVAVTGLDDRAVERALRPAVDRQLLLPVGDCYAFRHALIRDAVYEDLLPSEQKRLHAGYARALVADPGLVLAGRAPGELAAHWHAAGDGERAFEAAWLAAGAARDAFAHTEQSRMLDRVLGLWERVANPEVRIGTDLAGLLWVAAESCLDAGETERGVTLATEALAAVADPERAALVLEVRSLLKHRDGRDGVDDLREALRLAPETAERTRGRLLATLASRLEVLARSQEAQDLAAEALRLGRAAGDGSVQALALVTLASRASRDGDADGATELAARAGELAAAAGDHDTVLLARVMATGALEAVGAHERAVEVARRGIAEARRVGLAGGRGAMLAAGLAESLYSLGRLVEAREVVAEAVGLRPPPLYLAVLLTQTAAIALAEGAPEEAAEAVARARELMGADYTGRQFLLPLLKVRCRLAAESGDQDGADLAVDELLDDAGATAYPSLVWPLLVTCVRACRAAQARAVRNPLAQGVIARRLAGLRALGERLTVTGPVQAAHRATLRAEFGGDLASWDAAVAAWREVGQPYPMAVALRQAAESALAAGDRAGAQARLREAGSTANSLGAQGLRHELELLATRGRLLPEPAEDDDGLGLTPRETEVLRLVARGRSNRQVGEELFISAKTAGVHVSNILAKLGVGSRTEAAALAHQLRLFDD</sequence>
<dbReference type="GO" id="GO:0005737">
    <property type="term" value="C:cytoplasm"/>
    <property type="evidence" value="ECO:0007669"/>
    <property type="project" value="TreeGrafter"/>
</dbReference>
<gene>
    <name evidence="4" type="ORF">F0L68_11210</name>
</gene>
<keyword evidence="1" id="KW-0547">Nucleotide-binding</keyword>
<dbReference type="PRINTS" id="PR00038">
    <property type="entry name" value="HTHLUXR"/>
</dbReference>
<dbReference type="SUPFAM" id="SSF52540">
    <property type="entry name" value="P-loop containing nucleoside triphosphate hydrolases"/>
    <property type="match status" value="1"/>
</dbReference>
<evidence type="ECO:0000256" key="1">
    <source>
        <dbReference type="ARBA" id="ARBA00022741"/>
    </source>
</evidence>
<dbReference type="InterPro" id="IPR011990">
    <property type="entry name" value="TPR-like_helical_dom_sf"/>
</dbReference>
<evidence type="ECO:0000313" key="4">
    <source>
        <dbReference type="EMBL" id="KAA2263043.1"/>
    </source>
</evidence>
<dbReference type="SMART" id="SM00421">
    <property type="entry name" value="HTH_LUXR"/>
    <property type="match status" value="1"/>
</dbReference>
<keyword evidence="2" id="KW-0067">ATP-binding</keyword>
<dbReference type="PROSITE" id="PS50043">
    <property type="entry name" value="HTH_LUXR_2"/>
    <property type="match status" value="1"/>
</dbReference>